<proteinExistence type="predicted"/>
<keyword evidence="4" id="KW-1185">Reference proteome</keyword>
<evidence type="ECO:0000256" key="1">
    <source>
        <dbReference type="SAM" id="Coils"/>
    </source>
</evidence>
<feature type="coiled-coil region" evidence="1">
    <location>
        <begin position="56"/>
        <end position="85"/>
    </location>
</feature>
<evidence type="ECO:0000313" key="4">
    <source>
        <dbReference type="Proteomes" id="UP001159405"/>
    </source>
</evidence>
<dbReference type="EMBL" id="CALNXK010000103">
    <property type="protein sequence ID" value="CAH3156049.1"/>
    <property type="molecule type" value="Genomic_DNA"/>
</dbReference>
<gene>
    <name evidence="3" type="ORF">PLOB_00001625</name>
</gene>
<reference evidence="3 4" key="1">
    <citation type="submission" date="2022-05" db="EMBL/GenBank/DDBJ databases">
        <authorList>
            <consortium name="Genoscope - CEA"/>
            <person name="William W."/>
        </authorList>
    </citation>
    <scope>NUCLEOTIDE SEQUENCE [LARGE SCALE GENOMIC DNA]</scope>
</reference>
<evidence type="ECO:0000256" key="2">
    <source>
        <dbReference type="SAM" id="MobiDB-lite"/>
    </source>
</evidence>
<keyword evidence="1" id="KW-0175">Coiled coil</keyword>
<protein>
    <submittedName>
        <fullName evidence="3">Uncharacterized protein</fullName>
    </submittedName>
</protein>
<accession>A0ABN8Q786</accession>
<comment type="caution">
    <text evidence="3">The sequence shown here is derived from an EMBL/GenBank/DDBJ whole genome shotgun (WGS) entry which is preliminary data.</text>
</comment>
<feature type="region of interest" description="Disordered" evidence="2">
    <location>
        <begin position="1"/>
        <end position="54"/>
    </location>
</feature>
<name>A0ABN8Q786_9CNID</name>
<sequence length="457" mass="50913">MSQKSKQKSRSKPQLEDYGFPPSPQTQLFEHYSQFRDDEPALGPVFGHPSPSERKQQLLDKELELVKQEKEKLALELEVLRLRQVLGPATPPTTSAAPCATGKSDTKKTIVDWPQDFVPGTSINPELNSLNLPSFVAGYLAMIRTYDTASTAHMLAILEVLMAKAISYTWASVRGFYSYLARQVELRRLDWDRVTEIRDMASTFFKHSDLRSTHSRNLNSSASSSPSSGSSSQELTAEGCQAWNYKGSCCCDSTASNYASHHFQTIGLTVYTDYDTDSDTDTKTEHHMLSQHEFFSANSSRAVVADVLASKCPQPNACGAKIPVSSQLNIFVWRHYLSDYVDHVVVDFLQFGWPINYTSSALPQPTHTNHQSALAYPEDVQHYLSTELSFGALAGPFKENPLSDDLITSPLQTVYKRGSSKRRVVMDLSFPHAASVNSGIPKTHYLDNAFQLRLPGI</sequence>
<feature type="non-terminal residue" evidence="3">
    <location>
        <position position="457"/>
    </location>
</feature>
<organism evidence="3 4">
    <name type="scientific">Porites lobata</name>
    <dbReference type="NCBI Taxonomy" id="104759"/>
    <lineage>
        <taxon>Eukaryota</taxon>
        <taxon>Metazoa</taxon>
        <taxon>Cnidaria</taxon>
        <taxon>Anthozoa</taxon>
        <taxon>Hexacorallia</taxon>
        <taxon>Scleractinia</taxon>
        <taxon>Fungiina</taxon>
        <taxon>Poritidae</taxon>
        <taxon>Porites</taxon>
    </lineage>
</organism>
<evidence type="ECO:0000313" key="3">
    <source>
        <dbReference type="EMBL" id="CAH3156049.1"/>
    </source>
</evidence>
<feature type="compositionally biased region" description="Basic residues" evidence="2">
    <location>
        <begin position="1"/>
        <end position="11"/>
    </location>
</feature>
<dbReference type="Proteomes" id="UP001159405">
    <property type="component" value="Unassembled WGS sequence"/>
</dbReference>